<dbReference type="Proteomes" id="UP000006447">
    <property type="component" value="Unassembled WGS sequence"/>
</dbReference>
<dbReference type="GO" id="GO:0015074">
    <property type="term" value="P:DNA integration"/>
    <property type="evidence" value="ECO:0007669"/>
    <property type="project" value="InterPro"/>
</dbReference>
<dbReference type="AlphaFoldDB" id="I0WQQ2"/>
<evidence type="ECO:0000313" key="6">
    <source>
        <dbReference type="Proteomes" id="UP000006447"/>
    </source>
</evidence>
<protein>
    <submittedName>
        <fullName evidence="5">Phage integrase family protein</fullName>
    </submittedName>
</protein>
<dbReference type="PANTHER" id="PTHR30349">
    <property type="entry name" value="PHAGE INTEGRASE-RELATED"/>
    <property type="match status" value="1"/>
</dbReference>
<evidence type="ECO:0000256" key="3">
    <source>
        <dbReference type="ARBA" id="ARBA00023172"/>
    </source>
</evidence>
<sequence>MTGMVDAAAENSKYVGLLEKLIGAVRPRFRTEVLAFGPDDPVLGGTRCRVAGCERTGRIHGLCFGHDRRWRNEGQPDLDQFIETTHPRMKGHQPLASCRVSGCRRGRKERGLCTKHLYAWQRAARPDLDRWVAQQPAVVELDQPATCRISYCDLWVHTDLPFCLGHGVRWKDQGRPAIDEYATGYEDDSTPGHERVDLHTMTSHLRLEMQYALQCRHDDAAIRISPAVVQVVVTFLVASQTASLLDRDEDAWLQAWRQRFRTRAQWSNGDSGRALLIYAHRKVEQLHLGRGWDVEYPRDVWRLRNLGVAEGPGRIRFDQISQPWLKQLAKRWIRLRLSSGLGAGSATKAALAIIRFSQFLASPAVAVDRLDQVDRALLERYLADLHTELAGRKVHADRVSQLHLFLQAIRRHGWDDSLPANAMIHNEDFPKRGQLLPRALAEQVMTQLEDPGNLDQWNDPARRLITLILIRCGLRLGDTLRLPTDCIVHDADHAPYLRYTNHKMRREALVPIDDELEAQIIEQRKRVHDRWPDGAPVLFPRTRANPDGSMRASHSGYQHALAEWLRRCDICDAHGRPVHVTPHQYRHSLGTRLINLDVPQEVVRRILDHDSHAMTAHYARLADTTIRKHWEKARKVNASGQTVTLDPAGPLAEAAWAKQRISRATQALPNGYCSLPLVKTCPHANSCLTCPMFVTTAEFLPQHRHHRQELLQIISAAEARGHDRQAEMNRQVADNLEKIITTLETDSDTGEPVNES</sequence>
<dbReference type="InterPro" id="IPR011010">
    <property type="entry name" value="DNA_brk_join_enz"/>
</dbReference>
<dbReference type="InterPro" id="IPR013762">
    <property type="entry name" value="Integrase-like_cat_sf"/>
</dbReference>
<keyword evidence="3" id="KW-0233">DNA recombination</keyword>
<dbReference type="GO" id="GO:0006310">
    <property type="term" value="P:DNA recombination"/>
    <property type="evidence" value="ECO:0007669"/>
    <property type="project" value="UniProtKB-KW"/>
</dbReference>
<keyword evidence="2" id="KW-0238">DNA-binding</keyword>
<dbReference type="PANTHER" id="PTHR30349:SF41">
    <property type="entry name" value="INTEGRASE_RECOMBINASE PROTEIN MJ0367-RELATED"/>
    <property type="match status" value="1"/>
</dbReference>
<evidence type="ECO:0000256" key="2">
    <source>
        <dbReference type="ARBA" id="ARBA00023125"/>
    </source>
</evidence>
<dbReference type="CDD" id="cd00397">
    <property type="entry name" value="DNA_BRE_C"/>
    <property type="match status" value="1"/>
</dbReference>
<dbReference type="InterPro" id="IPR002104">
    <property type="entry name" value="Integrase_catalytic"/>
</dbReference>
<evidence type="ECO:0000256" key="1">
    <source>
        <dbReference type="ARBA" id="ARBA00008857"/>
    </source>
</evidence>
<dbReference type="PROSITE" id="PS51898">
    <property type="entry name" value="TYR_RECOMBINASE"/>
    <property type="match status" value="1"/>
</dbReference>
<feature type="domain" description="Tyr recombinase" evidence="4">
    <location>
        <begin position="435"/>
        <end position="631"/>
    </location>
</feature>
<evidence type="ECO:0000259" key="4">
    <source>
        <dbReference type="PROSITE" id="PS51898"/>
    </source>
</evidence>
<reference evidence="5 6" key="1">
    <citation type="journal article" date="2012" name="J. Bacteriol.">
        <title>Draft genome sequence of the nitrophenol-degrading actinomycete Rhodococcus imtechensis RKJ300.</title>
        <authorList>
            <person name="Vikram S."/>
            <person name="Kumar S."/>
            <person name="Subramanian S."/>
            <person name="Raghava G.P."/>
        </authorList>
    </citation>
    <scope>NUCLEOTIDE SEQUENCE [LARGE SCALE GENOMIC DNA]</scope>
    <source>
        <strain evidence="5 6">RKJ300</strain>
    </source>
</reference>
<dbReference type="Pfam" id="PF00589">
    <property type="entry name" value="Phage_integrase"/>
    <property type="match status" value="1"/>
</dbReference>
<evidence type="ECO:0000313" key="5">
    <source>
        <dbReference type="EMBL" id="EID78718.1"/>
    </source>
</evidence>
<comment type="caution">
    <text evidence="5">The sequence shown here is derived from an EMBL/GenBank/DDBJ whole genome shotgun (WGS) entry which is preliminary data.</text>
</comment>
<accession>I0WQQ2</accession>
<organism evidence="5 6">
    <name type="scientific">Rhodococcus opacus RKJ300 = JCM 13270</name>
    <dbReference type="NCBI Taxonomy" id="1165867"/>
    <lineage>
        <taxon>Bacteria</taxon>
        <taxon>Bacillati</taxon>
        <taxon>Actinomycetota</taxon>
        <taxon>Actinomycetes</taxon>
        <taxon>Mycobacteriales</taxon>
        <taxon>Nocardiaceae</taxon>
        <taxon>Rhodococcus</taxon>
    </lineage>
</organism>
<dbReference type="InterPro" id="IPR050090">
    <property type="entry name" value="Tyrosine_recombinase_XerCD"/>
</dbReference>
<name>I0WQQ2_RHOOP</name>
<comment type="similarity">
    <text evidence="1">Belongs to the 'phage' integrase family.</text>
</comment>
<proteinExistence type="inferred from homology"/>
<dbReference type="Gene3D" id="1.10.443.10">
    <property type="entry name" value="Intergrase catalytic core"/>
    <property type="match status" value="1"/>
</dbReference>
<gene>
    <name evidence="5" type="ORF">W59_17169</name>
</gene>
<dbReference type="SUPFAM" id="SSF56349">
    <property type="entry name" value="DNA breaking-rejoining enzymes"/>
    <property type="match status" value="1"/>
</dbReference>
<dbReference type="PATRIC" id="fig|1165867.3.peg.3485"/>
<dbReference type="EMBL" id="AJJH01000100">
    <property type="protein sequence ID" value="EID78718.1"/>
    <property type="molecule type" value="Genomic_DNA"/>
</dbReference>
<dbReference type="GO" id="GO:0003677">
    <property type="term" value="F:DNA binding"/>
    <property type="evidence" value="ECO:0007669"/>
    <property type="project" value="UniProtKB-KW"/>
</dbReference>